<dbReference type="InterPro" id="IPR002933">
    <property type="entry name" value="Peptidase_M20"/>
</dbReference>
<evidence type="ECO:0000256" key="3">
    <source>
        <dbReference type="ARBA" id="ARBA00022801"/>
    </source>
</evidence>
<keyword evidence="1" id="KW-0645">Protease</keyword>
<dbReference type="GO" id="GO:0006508">
    <property type="term" value="P:proteolysis"/>
    <property type="evidence" value="ECO:0007669"/>
    <property type="project" value="UniProtKB-KW"/>
</dbReference>
<dbReference type="SUPFAM" id="SSF53187">
    <property type="entry name" value="Zn-dependent exopeptidases"/>
    <property type="match status" value="1"/>
</dbReference>
<evidence type="ECO:0000256" key="1">
    <source>
        <dbReference type="ARBA" id="ARBA00022670"/>
    </source>
</evidence>
<keyword evidence="2" id="KW-0479">Metal-binding</keyword>
<dbReference type="InterPro" id="IPR011650">
    <property type="entry name" value="Peptidase_M20_dimer"/>
</dbReference>
<feature type="domain" description="Peptidase M20 dimerisation" evidence="4">
    <location>
        <begin position="204"/>
        <end position="347"/>
    </location>
</feature>
<dbReference type="AlphaFoldDB" id="A0A382BG97"/>
<dbReference type="InterPro" id="IPR051458">
    <property type="entry name" value="Cyt/Met_Dipeptidase"/>
</dbReference>
<protein>
    <recommendedName>
        <fullName evidence="4">Peptidase M20 dimerisation domain-containing protein</fullName>
    </recommendedName>
</protein>
<dbReference type="Pfam" id="PF01546">
    <property type="entry name" value="Peptidase_M20"/>
    <property type="match status" value="1"/>
</dbReference>
<reference evidence="5" key="1">
    <citation type="submission" date="2018-05" db="EMBL/GenBank/DDBJ databases">
        <authorList>
            <person name="Lanie J.A."/>
            <person name="Ng W.-L."/>
            <person name="Kazmierczak K.M."/>
            <person name="Andrzejewski T.M."/>
            <person name="Davidsen T.M."/>
            <person name="Wayne K.J."/>
            <person name="Tettelin H."/>
            <person name="Glass J.I."/>
            <person name="Rusch D."/>
            <person name="Podicherti R."/>
            <person name="Tsui H.-C.T."/>
            <person name="Winkler M.E."/>
        </authorList>
    </citation>
    <scope>NUCLEOTIDE SEQUENCE</scope>
</reference>
<dbReference type="Gene3D" id="3.40.630.10">
    <property type="entry name" value="Zn peptidases"/>
    <property type="match status" value="1"/>
</dbReference>
<dbReference type="EMBL" id="UINC01029691">
    <property type="protein sequence ID" value="SVB12835.1"/>
    <property type="molecule type" value="Genomic_DNA"/>
</dbReference>
<dbReference type="Pfam" id="PF07687">
    <property type="entry name" value="M20_dimer"/>
    <property type="match status" value="1"/>
</dbReference>
<accession>A0A382BG97</accession>
<dbReference type="PANTHER" id="PTHR43270">
    <property type="entry name" value="BETA-ALA-HIS DIPEPTIDASE"/>
    <property type="match status" value="1"/>
</dbReference>
<dbReference type="PANTHER" id="PTHR43270:SF8">
    <property type="entry name" value="DI- AND TRIPEPTIDASE DUG2-RELATED"/>
    <property type="match status" value="1"/>
</dbReference>
<evidence type="ECO:0000259" key="4">
    <source>
        <dbReference type="Pfam" id="PF07687"/>
    </source>
</evidence>
<sequence length="455" mass="48833">MNQDDLKSVFCRVESLQKQVVENLARLVEIPSIAGHTEACRTAAAVTAEFCKDAGFSVEVWEGPGAPALFAEITAPDNSPTVLFYGHYDVQPVEPLEAWVTPPFKPTIRDDALFGRGAGDNKGQFICHIAAVKALKETVGCPVGVKLLIEGEEEIGSPHLEDLVTTNAGRLSCDVVITADGPYHADGHPLIIFGVRGLLFLDATISGAPQDLHSGSSGGIVPAPTHELVSALASMWNKDGSVAIPGFYDDIVRPTFTEGSLAAQLPYPNWTEEEASVDGTLPPPWTRLMFEPNLNIAGLASGYSGPGVKTVIPRHARAKIDVRLVVNQDPHKVYASLRRFLEQRGVEASLLAAVPPSWTPIDTPLAVPVQRAIEASWGHRPLLQPRLGGTTPDYVFTRTLSVPSLLVPYAPADMHHHAPNERIPLEALHRGVRTTAAICVELSNLSPRLAGTTKG</sequence>
<dbReference type="GO" id="GO:0046872">
    <property type="term" value="F:metal ion binding"/>
    <property type="evidence" value="ECO:0007669"/>
    <property type="project" value="UniProtKB-KW"/>
</dbReference>
<dbReference type="Gene3D" id="3.30.70.360">
    <property type="match status" value="1"/>
</dbReference>
<gene>
    <name evidence="5" type="ORF">METZ01_LOCUS165689</name>
</gene>
<dbReference type="GO" id="GO:0008233">
    <property type="term" value="F:peptidase activity"/>
    <property type="evidence" value="ECO:0007669"/>
    <property type="project" value="UniProtKB-KW"/>
</dbReference>
<keyword evidence="3" id="KW-0378">Hydrolase</keyword>
<proteinExistence type="predicted"/>
<name>A0A382BG97_9ZZZZ</name>
<evidence type="ECO:0000256" key="2">
    <source>
        <dbReference type="ARBA" id="ARBA00022723"/>
    </source>
</evidence>
<evidence type="ECO:0000313" key="5">
    <source>
        <dbReference type="EMBL" id="SVB12835.1"/>
    </source>
</evidence>
<organism evidence="5">
    <name type="scientific">marine metagenome</name>
    <dbReference type="NCBI Taxonomy" id="408172"/>
    <lineage>
        <taxon>unclassified sequences</taxon>
        <taxon>metagenomes</taxon>
        <taxon>ecological metagenomes</taxon>
    </lineage>
</organism>